<proteinExistence type="predicted"/>
<organism evidence="2 3">
    <name type="scientific">Asaia bogorensis</name>
    <dbReference type="NCBI Taxonomy" id="91915"/>
    <lineage>
        <taxon>Bacteria</taxon>
        <taxon>Pseudomonadati</taxon>
        <taxon>Pseudomonadota</taxon>
        <taxon>Alphaproteobacteria</taxon>
        <taxon>Acetobacterales</taxon>
        <taxon>Acetobacteraceae</taxon>
        <taxon>Asaia</taxon>
    </lineage>
</organism>
<dbReference type="AlphaFoldDB" id="A0A060QLT0"/>
<dbReference type="EMBL" id="CBLX010000025">
    <property type="protein sequence ID" value="CDG41031.1"/>
    <property type="molecule type" value="Genomic_DNA"/>
</dbReference>
<reference evidence="2 3" key="2">
    <citation type="journal article" date="2014" name="PLoS ONE">
        <title>Evolution of mitochondria reconstructed from the energy metabolism of living bacteria.</title>
        <authorList>
            <person name="Degli Esposti M."/>
            <person name="Chouaia B."/>
            <person name="Comandatore F."/>
            <person name="Crotti E."/>
            <person name="Sassera D."/>
            <person name="Lievens P.M."/>
            <person name="Daffonchio D."/>
            <person name="Bandi C."/>
        </authorList>
    </citation>
    <scope>NUCLEOTIDE SEQUENCE [LARGE SCALE GENOMIC DNA]</scope>
    <source>
        <strain evidence="2 3">SF2.1</strain>
    </source>
</reference>
<evidence type="ECO:0000313" key="2">
    <source>
        <dbReference type="EMBL" id="CDG41031.1"/>
    </source>
</evidence>
<reference evidence="2 3" key="1">
    <citation type="journal article" date="2014" name="Genome Biol. Evol.">
        <title>Acetic acid bacteria genomes reveal functional traits for adaptation to life in insect guts.</title>
        <authorList>
            <person name="Chouaia B."/>
            <person name="Gaiarsa S."/>
            <person name="Crotti E."/>
            <person name="Comandatore F."/>
            <person name="Degli Esposti M."/>
            <person name="Ricci I."/>
            <person name="Alma A."/>
            <person name="Favia G."/>
            <person name="Bandi C."/>
            <person name="Daffonchio D."/>
        </authorList>
    </citation>
    <scope>NUCLEOTIDE SEQUENCE [LARGE SCALE GENOMIC DNA]</scope>
    <source>
        <strain evidence="2 3">SF2.1</strain>
    </source>
</reference>
<dbReference type="Proteomes" id="UP000027583">
    <property type="component" value="Unassembled WGS sequence"/>
</dbReference>
<sequence>MAASLLAGCASGNIRAAPRRGPAPPPVVHAFFDPYAPYASAPVIWKPTVAPRMQLGRPRDPVIEAGRPDYENAPWSINQQGKKAGTF</sequence>
<evidence type="ECO:0000313" key="3">
    <source>
        <dbReference type="Proteomes" id="UP000027583"/>
    </source>
</evidence>
<evidence type="ECO:0000256" key="1">
    <source>
        <dbReference type="SAM" id="MobiDB-lite"/>
    </source>
</evidence>
<feature type="region of interest" description="Disordered" evidence="1">
    <location>
        <begin position="60"/>
        <end position="87"/>
    </location>
</feature>
<gene>
    <name evidence="2" type="ORF">ASAP_2986</name>
</gene>
<dbReference type="eggNOG" id="ENOG5034BZG">
    <property type="taxonomic scope" value="Bacteria"/>
</dbReference>
<accession>A0A060QLT0</accession>
<name>A0A060QLT0_9PROT</name>
<protein>
    <submittedName>
        <fullName evidence="2">Uncharacterized protein</fullName>
    </submittedName>
</protein>
<feature type="compositionally biased region" description="Basic and acidic residues" evidence="1">
    <location>
        <begin position="60"/>
        <end position="70"/>
    </location>
</feature>
<comment type="caution">
    <text evidence="2">The sequence shown here is derived from an EMBL/GenBank/DDBJ whole genome shotgun (WGS) entry which is preliminary data.</text>
</comment>